<proteinExistence type="predicted"/>
<evidence type="ECO:0000256" key="1">
    <source>
        <dbReference type="ARBA" id="ARBA00023002"/>
    </source>
</evidence>
<evidence type="ECO:0000313" key="5">
    <source>
        <dbReference type="Proteomes" id="UP001501591"/>
    </source>
</evidence>
<protein>
    <submittedName>
        <fullName evidence="4">Hydroxyacid dehydrogenase</fullName>
    </submittedName>
</protein>
<dbReference type="Pfam" id="PF02826">
    <property type="entry name" value="2-Hacid_dh_C"/>
    <property type="match status" value="1"/>
</dbReference>
<dbReference type="SUPFAM" id="SSF51735">
    <property type="entry name" value="NAD(P)-binding Rossmann-fold domains"/>
    <property type="match status" value="1"/>
</dbReference>
<dbReference type="InterPro" id="IPR050223">
    <property type="entry name" value="D-isomer_2-hydroxyacid_DH"/>
</dbReference>
<organism evidence="4 5">
    <name type="scientific">Microbacterium soli</name>
    <dbReference type="NCBI Taxonomy" id="446075"/>
    <lineage>
        <taxon>Bacteria</taxon>
        <taxon>Bacillati</taxon>
        <taxon>Actinomycetota</taxon>
        <taxon>Actinomycetes</taxon>
        <taxon>Micrococcales</taxon>
        <taxon>Microbacteriaceae</taxon>
        <taxon>Microbacterium</taxon>
    </lineage>
</organism>
<keyword evidence="5" id="KW-1185">Reference proteome</keyword>
<accession>A0ABP7N8F2</accession>
<evidence type="ECO:0000313" key="4">
    <source>
        <dbReference type="EMBL" id="GAA3939398.1"/>
    </source>
</evidence>
<dbReference type="CDD" id="cd12167">
    <property type="entry name" value="2-Hacid_dh_8"/>
    <property type="match status" value="1"/>
</dbReference>
<dbReference type="RefSeq" id="WP_344819087.1">
    <property type="nucleotide sequence ID" value="NZ_BAABCP010000001.1"/>
</dbReference>
<keyword evidence="1" id="KW-0560">Oxidoreductase</keyword>
<dbReference type="InterPro" id="IPR036291">
    <property type="entry name" value="NAD(P)-bd_dom_sf"/>
</dbReference>
<gene>
    <name evidence="4" type="ORF">GCM10022383_16720</name>
</gene>
<keyword evidence="2" id="KW-0520">NAD</keyword>
<evidence type="ECO:0000256" key="2">
    <source>
        <dbReference type="ARBA" id="ARBA00023027"/>
    </source>
</evidence>
<comment type="caution">
    <text evidence="4">The sequence shown here is derived from an EMBL/GenBank/DDBJ whole genome shotgun (WGS) entry which is preliminary data.</text>
</comment>
<dbReference type="EMBL" id="BAABCP010000001">
    <property type="protein sequence ID" value="GAA3939398.1"/>
    <property type="molecule type" value="Genomic_DNA"/>
</dbReference>
<dbReference type="SUPFAM" id="SSF52283">
    <property type="entry name" value="Formate/glycerate dehydrogenase catalytic domain-like"/>
    <property type="match status" value="1"/>
</dbReference>
<dbReference type="PANTHER" id="PTHR10996">
    <property type="entry name" value="2-HYDROXYACID DEHYDROGENASE-RELATED"/>
    <property type="match status" value="1"/>
</dbReference>
<feature type="domain" description="D-isomer specific 2-hydroxyacid dehydrogenase NAD-binding" evidence="3">
    <location>
        <begin position="153"/>
        <end position="298"/>
    </location>
</feature>
<dbReference type="InterPro" id="IPR006140">
    <property type="entry name" value="D-isomer_DH_NAD-bd"/>
</dbReference>
<reference evidence="5" key="1">
    <citation type="journal article" date="2019" name="Int. J. Syst. Evol. Microbiol.">
        <title>The Global Catalogue of Microorganisms (GCM) 10K type strain sequencing project: providing services to taxonomists for standard genome sequencing and annotation.</title>
        <authorList>
            <consortium name="The Broad Institute Genomics Platform"/>
            <consortium name="The Broad Institute Genome Sequencing Center for Infectious Disease"/>
            <person name="Wu L."/>
            <person name="Ma J."/>
        </authorList>
    </citation>
    <scope>NUCLEOTIDE SEQUENCE [LARGE SCALE GENOMIC DNA]</scope>
    <source>
        <strain evidence="5">JCM 17024</strain>
    </source>
</reference>
<dbReference type="Proteomes" id="UP001501591">
    <property type="component" value="Unassembled WGS sequence"/>
</dbReference>
<name>A0ABP7N8F2_9MICO</name>
<sequence length="338" mass="36273">MPSSRPRAHAIMSAEAFELLFDDARRRRFADLADVRAPMHIVDPADPALDTVLAEAEVLVTSWGAPRFDAALLRRMPRLRAVFHAAGSVRTLVSEEFWQRGVRITTAADANAVPVAEFTLATILLTGKRALVHVHAAPSAQKPWGGNLREDALGNLDRTIGIVGFSRVGRRVVDLLRPFPGLRTLVADPFADAEEVTAAGARLMPLHEMLPLVDVLSLHAPALPSTHHMIGAAQLAALRTGATVINTARGALLDHDALAAECRTGRLDAVLDVTDPEPLPPESPLLTMPNVIITPHLAGSLGSETRRLTDSALDELEAYTRGTAPHHPMDSASLTRSA</sequence>
<dbReference type="Gene3D" id="3.40.50.720">
    <property type="entry name" value="NAD(P)-binding Rossmann-like Domain"/>
    <property type="match status" value="2"/>
</dbReference>
<evidence type="ECO:0000259" key="3">
    <source>
        <dbReference type="Pfam" id="PF02826"/>
    </source>
</evidence>
<dbReference type="PANTHER" id="PTHR10996:SF178">
    <property type="entry name" value="2-HYDROXYACID DEHYDROGENASE YGL185C-RELATED"/>
    <property type="match status" value="1"/>
</dbReference>